<keyword evidence="3" id="KW-0378">Hydrolase</keyword>
<evidence type="ECO:0000256" key="1">
    <source>
        <dbReference type="SAM" id="SignalP"/>
    </source>
</evidence>
<evidence type="ECO:0000313" key="4">
    <source>
        <dbReference type="Proteomes" id="UP001610432"/>
    </source>
</evidence>
<comment type="caution">
    <text evidence="3">The sequence shown here is derived from an EMBL/GenBank/DDBJ whole genome shotgun (WGS) entry which is preliminary data.</text>
</comment>
<feature type="signal peptide" evidence="1">
    <location>
        <begin position="1"/>
        <end position="18"/>
    </location>
</feature>
<dbReference type="PANTHER" id="PTHR11559">
    <property type="entry name" value="CARBOXYLESTERASE"/>
    <property type="match status" value="1"/>
</dbReference>
<evidence type="ECO:0000313" key="3">
    <source>
        <dbReference type="EMBL" id="KAL2867434.1"/>
    </source>
</evidence>
<dbReference type="SUPFAM" id="SSF53474">
    <property type="entry name" value="alpha/beta-Hydrolases"/>
    <property type="match status" value="1"/>
</dbReference>
<dbReference type="GO" id="GO:0016787">
    <property type="term" value="F:hydrolase activity"/>
    <property type="evidence" value="ECO:0007669"/>
    <property type="project" value="UniProtKB-KW"/>
</dbReference>
<sequence>MKFSAAVSGLLWTALATAAPRVDDDNGVSYVGTVTKDTESFLNIRYGQDTGNENRFKRPQPYSYAPDTVVDATAPGAACPQKLGNPIPQFTGLFGNTTRISEDCLTLRVDRPVDTPANAQMPVLVHLHGGGYAFGSAYDDTAYPPAGLVRENDFKDLPAIYVAINYRLGAFGFAASDALREEDNLNVGLLDQRLGLQWVQDHIEAFGGNKHNVTIFGSNVGFSNVQFQLTAYGRSDDAGLFSGAILSSGPTLAGDAVTAGLSDQHTASLAESLDCASEDSAAELACLRSTPLDTIVDAAVNVSLEVMPLGGMGAFRPTAPSSFIPDAPSRLLRDGRFNYNVNIIAGWNEDEGTQWVPATLNSTAGFVATLHALFPGLSPVNLGQLPILYPLSEFHDFPSENIERNYFRAARAVRDAQFVCPAVRVGEAWERYASDQHALFIYSLNQTVFRVGDAHVGRSHVGVDHFSDIPYLFDYIDNAEFSQVADQSDYDIASHLTGSWSAFARFGQPSVPGLSDDQLVRWNLTFPDWVPARQEDFAGWRIRVLGGPRDGRATILWGDEGEGVYDESIAERCRFWGRPDVLLEMGN</sequence>
<dbReference type="InterPro" id="IPR029058">
    <property type="entry name" value="AB_hydrolase_fold"/>
</dbReference>
<dbReference type="EMBL" id="JBFXLQ010000019">
    <property type="protein sequence ID" value="KAL2867434.1"/>
    <property type="molecule type" value="Genomic_DNA"/>
</dbReference>
<feature type="chain" id="PRO_5047170212" evidence="1">
    <location>
        <begin position="19"/>
        <end position="587"/>
    </location>
</feature>
<name>A0ABR4LTI4_9EURO</name>
<accession>A0ABR4LTI4</accession>
<protein>
    <submittedName>
        <fullName evidence="3">Alpha/Beta hydrolase protein</fullName>
    </submittedName>
</protein>
<dbReference type="RefSeq" id="XP_070886413.1">
    <property type="nucleotide sequence ID" value="XM_071034314.1"/>
</dbReference>
<dbReference type="GeneID" id="98149386"/>
<keyword evidence="4" id="KW-1185">Reference proteome</keyword>
<evidence type="ECO:0000259" key="2">
    <source>
        <dbReference type="Pfam" id="PF00135"/>
    </source>
</evidence>
<gene>
    <name evidence="3" type="ORF">BJX67DRAFT_387971</name>
</gene>
<reference evidence="3 4" key="1">
    <citation type="submission" date="2024-07" db="EMBL/GenBank/DDBJ databases">
        <title>Section-level genome sequencing and comparative genomics of Aspergillus sections Usti and Cavernicolus.</title>
        <authorList>
            <consortium name="Lawrence Berkeley National Laboratory"/>
            <person name="Nybo J.L."/>
            <person name="Vesth T.C."/>
            <person name="Theobald S."/>
            <person name="Frisvad J.C."/>
            <person name="Larsen T.O."/>
            <person name="Kjaerboelling I."/>
            <person name="Rothschild-Mancinelli K."/>
            <person name="Lyhne E.K."/>
            <person name="Kogle M.E."/>
            <person name="Barry K."/>
            <person name="Clum A."/>
            <person name="Na H."/>
            <person name="Ledsgaard L."/>
            <person name="Lin J."/>
            <person name="Lipzen A."/>
            <person name="Kuo A."/>
            <person name="Riley R."/>
            <person name="Mondo S."/>
            <person name="Labutti K."/>
            <person name="Haridas S."/>
            <person name="Pangalinan J."/>
            <person name="Salamov A.A."/>
            <person name="Simmons B.A."/>
            <person name="Magnuson J.K."/>
            <person name="Chen J."/>
            <person name="Drula E."/>
            <person name="Henrissat B."/>
            <person name="Wiebenga A."/>
            <person name="Lubbers R.J."/>
            <person name="Gomes A.C."/>
            <person name="Macurrencykelacurrency M.R."/>
            <person name="Stajich J."/>
            <person name="Grigoriev I.V."/>
            <person name="Mortensen U.H."/>
            <person name="De Vries R.P."/>
            <person name="Baker S.E."/>
            <person name="Andersen M.R."/>
        </authorList>
    </citation>
    <scope>NUCLEOTIDE SEQUENCE [LARGE SCALE GENOMIC DNA]</scope>
    <source>
        <strain evidence="3 4">CBS 449.75</strain>
    </source>
</reference>
<dbReference type="Proteomes" id="UP001610432">
    <property type="component" value="Unassembled WGS sequence"/>
</dbReference>
<dbReference type="Gene3D" id="3.40.50.1820">
    <property type="entry name" value="alpha/beta hydrolase"/>
    <property type="match status" value="1"/>
</dbReference>
<feature type="domain" description="Carboxylesterase type B" evidence="2">
    <location>
        <begin position="33"/>
        <end position="523"/>
    </location>
</feature>
<dbReference type="Pfam" id="PF00135">
    <property type="entry name" value="COesterase"/>
    <property type="match status" value="1"/>
</dbReference>
<dbReference type="InterPro" id="IPR050309">
    <property type="entry name" value="Type-B_Carboxylest/Lipase"/>
</dbReference>
<keyword evidence="1" id="KW-0732">Signal</keyword>
<organism evidence="3 4">
    <name type="scientific">Aspergillus lucknowensis</name>
    <dbReference type="NCBI Taxonomy" id="176173"/>
    <lineage>
        <taxon>Eukaryota</taxon>
        <taxon>Fungi</taxon>
        <taxon>Dikarya</taxon>
        <taxon>Ascomycota</taxon>
        <taxon>Pezizomycotina</taxon>
        <taxon>Eurotiomycetes</taxon>
        <taxon>Eurotiomycetidae</taxon>
        <taxon>Eurotiales</taxon>
        <taxon>Aspergillaceae</taxon>
        <taxon>Aspergillus</taxon>
        <taxon>Aspergillus subgen. Nidulantes</taxon>
    </lineage>
</organism>
<dbReference type="InterPro" id="IPR002018">
    <property type="entry name" value="CarbesteraseB"/>
</dbReference>
<proteinExistence type="predicted"/>